<dbReference type="Gene3D" id="3.30.70.260">
    <property type="match status" value="1"/>
</dbReference>
<dbReference type="InterPro" id="IPR045865">
    <property type="entry name" value="ACT-like_dom_sf"/>
</dbReference>
<evidence type="ECO:0000256" key="8">
    <source>
        <dbReference type="RuleBase" id="RU368092"/>
    </source>
</evidence>
<dbReference type="PROSITE" id="PS51671">
    <property type="entry name" value="ACT"/>
    <property type="match status" value="1"/>
</dbReference>
<dbReference type="Proteomes" id="UP000525298">
    <property type="component" value="Unassembled WGS sequence"/>
</dbReference>
<proteinExistence type="inferred from homology"/>
<comment type="function">
    <text evidence="8">Catalyzes the conversion of 2 pyruvate molecules into acetolactate in the first common step of the biosynthetic pathway of the branched-amino acids such as leucine, isoleucine, and valine.</text>
</comment>
<comment type="pathway">
    <text evidence="1 8">Amino-acid biosynthesis; L-isoleucine biosynthesis; L-isoleucine from 2-oxobutanoate: step 1/4.</text>
</comment>
<dbReference type="NCBIfam" id="TIGR00119">
    <property type="entry name" value="acolac_sm"/>
    <property type="match status" value="1"/>
</dbReference>
<dbReference type="Pfam" id="PF22629">
    <property type="entry name" value="ACT_AHAS_ss"/>
    <property type="match status" value="1"/>
</dbReference>
<keyword evidence="11" id="KW-1185">Reference proteome</keyword>
<accession>A0A7W0HLM2</accession>
<evidence type="ECO:0000313" key="10">
    <source>
        <dbReference type="EMBL" id="MBA2882467.1"/>
    </source>
</evidence>
<dbReference type="SUPFAM" id="SSF55021">
    <property type="entry name" value="ACT-like"/>
    <property type="match status" value="2"/>
</dbReference>
<feature type="domain" description="ACT" evidence="9">
    <location>
        <begin position="7"/>
        <end position="81"/>
    </location>
</feature>
<comment type="pathway">
    <text evidence="2 8">Amino-acid biosynthesis; L-valine biosynthesis; L-valine from pyruvate: step 1/4.</text>
</comment>
<dbReference type="GO" id="GO:0009099">
    <property type="term" value="P:L-valine biosynthetic process"/>
    <property type="evidence" value="ECO:0007669"/>
    <property type="project" value="UniProtKB-UniRule"/>
</dbReference>
<keyword evidence="8 10" id="KW-0808">Transferase</keyword>
<dbReference type="AlphaFoldDB" id="A0A7W0HLM2"/>
<evidence type="ECO:0000256" key="7">
    <source>
        <dbReference type="ARBA" id="ARBA00048670"/>
    </source>
</evidence>
<dbReference type="EC" id="2.2.1.6" evidence="8"/>
<protein>
    <recommendedName>
        <fullName evidence="8">Acetolactate synthase small subunit</fullName>
        <shortName evidence="8">AHAS</shortName>
        <shortName evidence="8">ALS</shortName>
        <ecNumber evidence="8">2.2.1.6</ecNumber>
    </recommendedName>
    <alternativeName>
        <fullName evidence="8">Acetohydroxy-acid synthase small subunit</fullName>
    </alternativeName>
</protein>
<evidence type="ECO:0000313" key="11">
    <source>
        <dbReference type="Proteomes" id="UP000525298"/>
    </source>
</evidence>
<dbReference type="GO" id="GO:1990610">
    <property type="term" value="F:acetolactate synthase regulator activity"/>
    <property type="evidence" value="ECO:0007669"/>
    <property type="project" value="UniProtKB-UniRule"/>
</dbReference>
<dbReference type="UniPathway" id="UPA00049">
    <property type="reaction ID" value="UER00059"/>
</dbReference>
<gene>
    <name evidence="10" type="ORF">HNR65_002814</name>
</gene>
<dbReference type="Gene3D" id="3.30.70.1150">
    <property type="entry name" value="ACT-like. Chain A, domain 2"/>
    <property type="match status" value="1"/>
</dbReference>
<dbReference type="Pfam" id="PF10369">
    <property type="entry name" value="ALS_ss_C"/>
    <property type="match status" value="1"/>
</dbReference>
<dbReference type="InterPro" id="IPR054480">
    <property type="entry name" value="AHAS_small-like_ACT"/>
</dbReference>
<dbReference type="InterPro" id="IPR027271">
    <property type="entry name" value="Acetolactate_synth/TF_NikR_C"/>
</dbReference>
<keyword evidence="6 8" id="KW-0100">Branched-chain amino acid biosynthesis</keyword>
<evidence type="ECO:0000256" key="3">
    <source>
        <dbReference type="ARBA" id="ARBA00006341"/>
    </source>
</evidence>
<name>A0A7W0HLM2_9BACT</name>
<dbReference type="GO" id="GO:0005829">
    <property type="term" value="C:cytosol"/>
    <property type="evidence" value="ECO:0007669"/>
    <property type="project" value="TreeGrafter"/>
</dbReference>
<evidence type="ECO:0000256" key="5">
    <source>
        <dbReference type="ARBA" id="ARBA00022605"/>
    </source>
</evidence>
<evidence type="ECO:0000256" key="2">
    <source>
        <dbReference type="ARBA" id="ARBA00005025"/>
    </source>
</evidence>
<dbReference type="InterPro" id="IPR039557">
    <property type="entry name" value="AHAS_ACT"/>
</dbReference>
<dbReference type="InterPro" id="IPR004789">
    <property type="entry name" value="Acetalactate_synth_ssu"/>
</dbReference>
<dbReference type="CDD" id="cd04878">
    <property type="entry name" value="ACT_AHAS"/>
    <property type="match status" value="1"/>
</dbReference>
<dbReference type="RefSeq" id="WP_181552096.1">
    <property type="nucleotide sequence ID" value="NZ_JACDUS010000009.1"/>
</dbReference>
<keyword evidence="5 8" id="KW-0028">Amino-acid biosynthesis</keyword>
<dbReference type="EMBL" id="JACDUS010000009">
    <property type="protein sequence ID" value="MBA2882467.1"/>
    <property type="molecule type" value="Genomic_DNA"/>
</dbReference>
<evidence type="ECO:0000259" key="9">
    <source>
        <dbReference type="PROSITE" id="PS51671"/>
    </source>
</evidence>
<evidence type="ECO:0000256" key="6">
    <source>
        <dbReference type="ARBA" id="ARBA00023304"/>
    </source>
</evidence>
<comment type="caution">
    <text evidence="10">The sequence shown here is derived from an EMBL/GenBank/DDBJ whole genome shotgun (WGS) entry which is preliminary data.</text>
</comment>
<dbReference type="FunFam" id="3.30.70.1150:FF:000001">
    <property type="entry name" value="Acetolactate synthase small subunit"/>
    <property type="match status" value="1"/>
</dbReference>
<dbReference type="NCBIfam" id="NF008864">
    <property type="entry name" value="PRK11895.1"/>
    <property type="match status" value="1"/>
</dbReference>
<comment type="subunit">
    <text evidence="4 8">Dimer of large and small chains.</text>
</comment>
<dbReference type="UniPathway" id="UPA00047">
    <property type="reaction ID" value="UER00055"/>
</dbReference>
<organism evidence="10 11">
    <name type="scientific">Desulfosalsimonas propionicica</name>
    <dbReference type="NCBI Taxonomy" id="332175"/>
    <lineage>
        <taxon>Bacteria</taxon>
        <taxon>Pseudomonadati</taxon>
        <taxon>Thermodesulfobacteriota</taxon>
        <taxon>Desulfobacteria</taxon>
        <taxon>Desulfobacterales</taxon>
        <taxon>Desulfosalsimonadaceae</taxon>
        <taxon>Desulfosalsimonas</taxon>
    </lineage>
</organism>
<dbReference type="GO" id="GO:0003984">
    <property type="term" value="F:acetolactate synthase activity"/>
    <property type="evidence" value="ECO:0007669"/>
    <property type="project" value="UniProtKB-UniRule"/>
</dbReference>
<dbReference type="PANTHER" id="PTHR30239">
    <property type="entry name" value="ACETOLACTATE SYNTHASE SMALL SUBUNIT"/>
    <property type="match status" value="1"/>
</dbReference>
<reference evidence="10 11" key="1">
    <citation type="submission" date="2020-07" db="EMBL/GenBank/DDBJ databases">
        <title>Genomic Encyclopedia of Type Strains, Phase IV (KMG-IV): sequencing the most valuable type-strain genomes for metagenomic binning, comparative biology and taxonomic classification.</title>
        <authorList>
            <person name="Goeker M."/>
        </authorList>
    </citation>
    <scope>NUCLEOTIDE SEQUENCE [LARGE SCALE GENOMIC DNA]</scope>
    <source>
        <strain evidence="10 11">DSM 17721</strain>
    </source>
</reference>
<dbReference type="PANTHER" id="PTHR30239:SF0">
    <property type="entry name" value="ACETOLACTATE SYNTHASE SMALL SUBUNIT 1, CHLOROPLASTIC"/>
    <property type="match status" value="1"/>
</dbReference>
<evidence type="ECO:0000256" key="4">
    <source>
        <dbReference type="ARBA" id="ARBA00011744"/>
    </source>
</evidence>
<dbReference type="InterPro" id="IPR002912">
    <property type="entry name" value="ACT_dom"/>
</dbReference>
<dbReference type="FunFam" id="3.30.70.260:FF:000001">
    <property type="entry name" value="Acetolactate synthase, small subunit"/>
    <property type="match status" value="1"/>
</dbReference>
<dbReference type="InterPro" id="IPR019455">
    <property type="entry name" value="Acetolactate_synth_ssu_C"/>
</dbReference>
<evidence type="ECO:0000256" key="1">
    <source>
        <dbReference type="ARBA" id="ARBA00004974"/>
    </source>
</evidence>
<comment type="catalytic activity">
    <reaction evidence="7 8">
        <text>2 pyruvate + H(+) = (2S)-2-acetolactate + CO2</text>
        <dbReference type="Rhea" id="RHEA:25249"/>
        <dbReference type="ChEBI" id="CHEBI:15361"/>
        <dbReference type="ChEBI" id="CHEBI:15378"/>
        <dbReference type="ChEBI" id="CHEBI:16526"/>
        <dbReference type="ChEBI" id="CHEBI:58476"/>
        <dbReference type="EC" id="2.2.1.6"/>
    </reaction>
</comment>
<dbReference type="GO" id="GO:0009097">
    <property type="term" value="P:isoleucine biosynthetic process"/>
    <property type="evidence" value="ECO:0007669"/>
    <property type="project" value="UniProtKB-UniRule"/>
</dbReference>
<sequence length="162" mass="18105">MNEKKHLLSILVDNEPGVLSRITGLFSGRGYNIESLSVAETVDPGISRITMVTKGSPMIIEQIQKQLNKLINVLKVIDLTGTQYVQREMALVKVNARADHRAEILRITDIFRGQVVDVGMEHFTLKIEGDAEKIEAVLNLLKPYGIREIARTGCVALPRENR</sequence>
<comment type="similarity">
    <text evidence="3 8">Belongs to the acetolactate synthase small subunit family.</text>
</comment>